<comment type="caution">
    <text evidence="1">The sequence shown here is derived from an EMBL/GenBank/DDBJ whole genome shotgun (WGS) entry which is preliminary data.</text>
</comment>
<dbReference type="EMBL" id="BLXT01003843">
    <property type="protein sequence ID" value="GFO07204.1"/>
    <property type="molecule type" value="Genomic_DNA"/>
</dbReference>
<keyword evidence="1" id="KW-0808">Transferase</keyword>
<dbReference type="AlphaFoldDB" id="A0AAV4AHP3"/>
<dbReference type="Proteomes" id="UP000735302">
    <property type="component" value="Unassembled WGS sequence"/>
</dbReference>
<organism evidence="1 2">
    <name type="scientific">Plakobranchus ocellatus</name>
    <dbReference type="NCBI Taxonomy" id="259542"/>
    <lineage>
        <taxon>Eukaryota</taxon>
        <taxon>Metazoa</taxon>
        <taxon>Spiralia</taxon>
        <taxon>Lophotrochozoa</taxon>
        <taxon>Mollusca</taxon>
        <taxon>Gastropoda</taxon>
        <taxon>Heterobranchia</taxon>
        <taxon>Euthyneura</taxon>
        <taxon>Panpulmonata</taxon>
        <taxon>Sacoglossa</taxon>
        <taxon>Placobranchoidea</taxon>
        <taxon>Plakobranchidae</taxon>
        <taxon>Plakobranchus</taxon>
    </lineage>
</organism>
<protein>
    <submittedName>
        <fullName evidence="1">Reverse transcriptase</fullName>
    </submittedName>
</protein>
<dbReference type="GO" id="GO:0003964">
    <property type="term" value="F:RNA-directed DNA polymerase activity"/>
    <property type="evidence" value="ECO:0007669"/>
    <property type="project" value="UniProtKB-KW"/>
</dbReference>
<sequence>MPPLKAFKDHAMIPCSKEIETRRMLVQLDAVKNWSRMSFKPRKSRSLSIRRGKLDEDVGFKIATQDVPRINQEPFKSLGRQYDSPLKDTRRGSEASEQAFVGLQGKEKCGLPGKYRVWCRHLMLIPNLFWPILLYEISSLAVESKRPKIHKKMVSGSSRANRCCNILQSQ</sequence>
<name>A0AAV4AHP3_9GAST</name>
<keyword evidence="1" id="KW-0695">RNA-directed DNA polymerase</keyword>
<proteinExistence type="predicted"/>
<gene>
    <name evidence="1" type="ORF">PoB_003370900</name>
</gene>
<reference evidence="1 2" key="1">
    <citation type="journal article" date="2021" name="Elife">
        <title>Chloroplast acquisition without the gene transfer in kleptoplastic sea slugs, Plakobranchus ocellatus.</title>
        <authorList>
            <person name="Maeda T."/>
            <person name="Takahashi S."/>
            <person name="Yoshida T."/>
            <person name="Shimamura S."/>
            <person name="Takaki Y."/>
            <person name="Nagai Y."/>
            <person name="Toyoda A."/>
            <person name="Suzuki Y."/>
            <person name="Arimoto A."/>
            <person name="Ishii H."/>
            <person name="Satoh N."/>
            <person name="Nishiyama T."/>
            <person name="Hasebe M."/>
            <person name="Maruyama T."/>
            <person name="Minagawa J."/>
            <person name="Obokata J."/>
            <person name="Shigenobu S."/>
        </authorList>
    </citation>
    <scope>NUCLEOTIDE SEQUENCE [LARGE SCALE GENOMIC DNA]</scope>
</reference>
<keyword evidence="2" id="KW-1185">Reference proteome</keyword>
<evidence type="ECO:0000313" key="1">
    <source>
        <dbReference type="EMBL" id="GFO07204.1"/>
    </source>
</evidence>
<keyword evidence="1" id="KW-0548">Nucleotidyltransferase</keyword>
<accession>A0AAV4AHP3</accession>
<evidence type="ECO:0000313" key="2">
    <source>
        <dbReference type="Proteomes" id="UP000735302"/>
    </source>
</evidence>